<protein>
    <recommendedName>
        <fullName evidence="7">G-protein coupled receptors family 1 profile domain-containing protein</fullName>
    </recommendedName>
</protein>
<evidence type="ECO:0000313" key="8">
    <source>
        <dbReference type="EMBL" id="ELT93361.1"/>
    </source>
</evidence>
<keyword evidence="3 6" id="KW-1133">Transmembrane helix</keyword>
<dbReference type="Pfam" id="PF00001">
    <property type="entry name" value="7tm_1"/>
    <property type="match status" value="1"/>
</dbReference>
<dbReference type="InterPro" id="IPR052954">
    <property type="entry name" value="GPCR-Ligand_Int"/>
</dbReference>
<dbReference type="OrthoDB" id="6281784at2759"/>
<sequence>MDSTTTGHLLRKTTMDLDTRPCVLYYWVFGTLVAGSVITIGLIGNALSFVIMSKDQKKSSTVQALCLLAAADTCLLLALSYIPIIGIRKWLHGWYEAHNQTIFCAVYMNEIARICNQISAFLTMSLTWQRYVAVCIPHKAKQLCTIKIVNIIAAVSTMLAVFFYLPNFFLYSIKISDDGIFQPVSDPLVYDPYFQMIYSVILTYLVSYIFPVVSLMYMSVSILRNIKPNSIEQLGKSQVVRKDLTKSSIAIVILFVLCQSFQPIRRILMWIYDPYLKNTLCGEFLFYFSGIPHFSLILNSAANFGIYILFARGFRKKLIALFNRRNAVAPTGTSTDCSNARAPTGTTNDGTHAIAPTGTTNDCTNARAPTGITNDCTNAIISTGTINDGTHAIAPTGTTNDSTNAIAPTGITSNGELSCVAQNILHINLQPSISH</sequence>
<keyword evidence="4 6" id="KW-0472">Membrane</keyword>
<dbReference type="InterPro" id="IPR017452">
    <property type="entry name" value="GPCR_Rhodpsn_7TM"/>
</dbReference>
<evidence type="ECO:0000256" key="3">
    <source>
        <dbReference type="ARBA" id="ARBA00022989"/>
    </source>
</evidence>
<dbReference type="PANTHER" id="PTHR46641">
    <property type="entry name" value="FMRFAMIDE RECEPTOR-RELATED"/>
    <property type="match status" value="1"/>
</dbReference>
<evidence type="ECO:0000313" key="9">
    <source>
        <dbReference type="EnsemblMetazoa" id="CapteP212905"/>
    </source>
</evidence>
<feature type="region of interest" description="Disordered" evidence="5">
    <location>
        <begin position="333"/>
        <end position="360"/>
    </location>
</feature>
<feature type="transmembrane region" description="Helical" evidence="6">
    <location>
        <begin position="284"/>
        <end position="310"/>
    </location>
</feature>
<reference evidence="8 10" key="2">
    <citation type="journal article" date="2013" name="Nature">
        <title>Insights into bilaterian evolution from three spiralian genomes.</title>
        <authorList>
            <person name="Simakov O."/>
            <person name="Marletaz F."/>
            <person name="Cho S.J."/>
            <person name="Edsinger-Gonzales E."/>
            <person name="Havlak P."/>
            <person name="Hellsten U."/>
            <person name="Kuo D.H."/>
            <person name="Larsson T."/>
            <person name="Lv J."/>
            <person name="Arendt D."/>
            <person name="Savage R."/>
            <person name="Osoegawa K."/>
            <person name="de Jong P."/>
            <person name="Grimwood J."/>
            <person name="Chapman J.A."/>
            <person name="Shapiro H."/>
            <person name="Aerts A."/>
            <person name="Otillar R.P."/>
            <person name="Terry A.Y."/>
            <person name="Boore J.L."/>
            <person name="Grigoriev I.V."/>
            <person name="Lindberg D.R."/>
            <person name="Seaver E.C."/>
            <person name="Weisblat D.A."/>
            <person name="Putnam N.H."/>
            <person name="Rokhsar D.S."/>
        </authorList>
    </citation>
    <scope>NUCLEOTIDE SEQUENCE</scope>
    <source>
        <strain evidence="8 10">I ESC-2004</strain>
    </source>
</reference>
<accession>R7TPD5</accession>
<keyword evidence="10" id="KW-1185">Reference proteome</keyword>
<evidence type="ECO:0000256" key="5">
    <source>
        <dbReference type="SAM" id="MobiDB-lite"/>
    </source>
</evidence>
<dbReference type="Proteomes" id="UP000014760">
    <property type="component" value="Unassembled WGS sequence"/>
</dbReference>
<dbReference type="SUPFAM" id="SSF81321">
    <property type="entry name" value="Family A G protein-coupled receptor-like"/>
    <property type="match status" value="1"/>
</dbReference>
<keyword evidence="2 6" id="KW-0812">Transmembrane</keyword>
<dbReference type="OMA" id="QWNTDSE"/>
<comment type="subcellular location">
    <subcellularLocation>
        <location evidence="1">Membrane</location>
    </subcellularLocation>
</comment>
<feature type="transmembrane region" description="Helical" evidence="6">
    <location>
        <begin position="148"/>
        <end position="173"/>
    </location>
</feature>
<evidence type="ECO:0000313" key="10">
    <source>
        <dbReference type="Proteomes" id="UP000014760"/>
    </source>
</evidence>
<gene>
    <name evidence="8" type="ORF">CAPTEDRAFT_212905</name>
</gene>
<evidence type="ECO:0000256" key="1">
    <source>
        <dbReference type="ARBA" id="ARBA00004370"/>
    </source>
</evidence>
<dbReference type="Gene3D" id="1.20.1070.10">
    <property type="entry name" value="Rhodopsin 7-helix transmembrane proteins"/>
    <property type="match status" value="1"/>
</dbReference>
<feature type="transmembrane region" description="Helical" evidence="6">
    <location>
        <begin position="193"/>
        <end position="223"/>
    </location>
</feature>
<dbReference type="EMBL" id="KB309773">
    <property type="protein sequence ID" value="ELT93361.1"/>
    <property type="molecule type" value="Genomic_DNA"/>
</dbReference>
<dbReference type="STRING" id="283909.R7TPD5"/>
<name>R7TPD5_CAPTE</name>
<feature type="transmembrane region" description="Helical" evidence="6">
    <location>
        <begin position="24"/>
        <end position="52"/>
    </location>
</feature>
<dbReference type="PANTHER" id="PTHR46641:SF2">
    <property type="entry name" value="FMRFAMIDE RECEPTOR"/>
    <property type="match status" value="1"/>
</dbReference>
<evidence type="ECO:0000256" key="4">
    <source>
        <dbReference type="ARBA" id="ARBA00023136"/>
    </source>
</evidence>
<evidence type="ECO:0000256" key="6">
    <source>
        <dbReference type="SAM" id="Phobius"/>
    </source>
</evidence>
<dbReference type="GO" id="GO:0016020">
    <property type="term" value="C:membrane"/>
    <property type="evidence" value="ECO:0007669"/>
    <property type="project" value="UniProtKB-SubCell"/>
</dbReference>
<feature type="transmembrane region" description="Helical" evidence="6">
    <location>
        <begin position="244"/>
        <end position="264"/>
    </location>
</feature>
<dbReference type="InterPro" id="IPR000276">
    <property type="entry name" value="GPCR_Rhodpsn"/>
</dbReference>
<feature type="domain" description="G-protein coupled receptors family 1 profile" evidence="7">
    <location>
        <begin position="44"/>
        <end position="307"/>
    </location>
</feature>
<dbReference type="PRINTS" id="PR00237">
    <property type="entry name" value="GPCRRHODOPSN"/>
</dbReference>
<proteinExistence type="predicted"/>
<dbReference type="EnsemblMetazoa" id="CapteT212905">
    <property type="protein sequence ID" value="CapteP212905"/>
    <property type="gene ID" value="CapteG212905"/>
</dbReference>
<dbReference type="PROSITE" id="PS50262">
    <property type="entry name" value="G_PROTEIN_RECEP_F1_2"/>
    <property type="match status" value="1"/>
</dbReference>
<evidence type="ECO:0000259" key="7">
    <source>
        <dbReference type="PROSITE" id="PS50262"/>
    </source>
</evidence>
<dbReference type="GO" id="GO:0004930">
    <property type="term" value="F:G protein-coupled receptor activity"/>
    <property type="evidence" value="ECO:0007669"/>
    <property type="project" value="InterPro"/>
</dbReference>
<dbReference type="EMBL" id="AMQN01002645">
    <property type="status" value="NOT_ANNOTATED_CDS"/>
    <property type="molecule type" value="Genomic_DNA"/>
</dbReference>
<organism evidence="8">
    <name type="scientific">Capitella teleta</name>
    <name type="common">Polychaete worm</name>
    <dbReference type="NCBI Taxonomy" id="283909"/>
    <lineage>
        <taxon>Eukaryota</taxon>
        <taxon>Metazoa</taxon>
        <taxon>Spiralia</taxon>
        <taxon>Lophotrochozoa</taxon>
        <taxon>Annelida</taxon>
        <taxon>Polychaeta</taxon>
        <taxon>Sedentaria</taxon>
        <taxon>Scolecida</taxon>
        <taxon>Capitellidae</taxon>
        <taxon>Capitella</taxon>
    </lineage>
</organism>
<dbReference type="HOGENOM" id="CLU_009579_24_7_1"/>
<evidence type="ECO:0000256" key="2">
    <source>
        <dbReference type="ARBA" id="ARBA00022692"/>
    </source>
</evidence>
<reference evidence="10" key="1">
    <citation type="submission" date="2012-12" db="EMBL/GenBank/DDBJ databases">
        <authorList>
            <person name="Hellsten U."/>
            <person name="Grimwood J."/>
            <person name="Chapman J.A."/>
            <person name="Shapiro H."/>
            <person name="Aerts A."/>
            <person name="Otillar R.P."/>
            <person name="Terry A.Y."/>
            <person name="Boore J.L."/>
            <person name="Simakov O."/>
            <person name="Marletaz F."/>
            <person name="Cho S.-J."/>
            <person name="Edsinger-Gonzales E."/>
            <person name="Havlak P."/>
            <person name="Kuo D.-H."/>
            <person name="Larsson T."/>
            <person name="Lv J."/>
            <person name="Arendt D."/>
            <person name="Savage R."/>
            <person name="Osoegawa K."/>
            <person name="de Jong P."/>
            <person name="Lindberg D.R."/>
            <person name="Seaver E.C."/>
            <person name="Weisblat D.A."/>
            <person name="Putnam N.H."/>
            <person name="Grigoriev I.V."/>
            <person name="Rokhsar D.S."/>
        </authorList>
    </citation>
    <scope>NUCLEOTIDE SEQUENCE</scope>
    <source>
        <strain evidence="10">I ESC-2004</strain>
    </source>
</reference>
<dbReference type="CDD" id="cd14978">
    <property type="entry name" value="7tmA_FMRFamide_R-like"/>
    <property type="match status" value="1"/>
</dbReference>
<feature type="transmembrane region" description="Helical" evidence="6">
    <location>
        <begin position="64"/>
        <end position="85"/>
    </location>
</feature>
<dbReference type="AlphaFoldDB" id="R7TPD5"/>
<reference evidence="9" key="3">
    <citation type="submission" date="2015-06" db="UniProtKB">
        <authorList>
            <consortium name="EnsemblMetazoa"/>
        </authorList>
    </citation>
    <scope>IDENTIFICATION</scope>
</reference>